<evidence type="ECO:0000313" key="1">
    <source>
        <dbReference type="EMBL" id="CAA0818529.1"/>
    </source>
</evidence>
<organism evidence="1 2">
    <name type="scientific">Striga hermonthica</name>
    <name type="common">Purple witchweed</name>
    <name type="synonym">Buchnera hermonthica</name>
    <dbReference type="NCBI Taxonomy" id="68872"/>
    <lineage>
        <taxon>Eukaryota</taxon>
        <taxon>Viridiplantae</taxon>
        <taxon>Streptophyta</taxon>
        <taxon>Embryophyta</taxon>
        <taxon>Tracheophyta</taxon>
        <taxon>Spermatophyta</taxon>
        <taxon>Magnoliopsida</taxon>
        <taxon>eudicotyledons</taxon>
        <taxon>Gunneridae</taxon>
        <taxon>Pentapetalae</taxon>
        <taxon>asterids</taxon>
        <taxon>lamiids</taxon>
        <taxon>Lamiales</taxon>
        <taxon>Orobanchaceae</taxon>
        <taxon>Buchnereae</taxon>
        <taxon>Striga</taxon>
    </lineage>
</organism>
<dbReference type="OrthoDB" id="1866975at2759"/>
<dbReference type="InterPro" id="IPR035513">
    <property type="entry name" value="Invertase/methylesterase_inhib"/>
</dbReference>
<name>A0A9N7R9U5_STRHE</name>
<reference evidence="1" key="1">
    <citation type="submission" date="2019-12" db="EMBL/GenBank/DDBJ databases">
        <authorList>
            <person name="Scholes J."/>
        </authorList>
    </citation>
    <scope>NUCLEOTIDE SEQUENCE</scope>
</reference>
<dbReference type="Proteomes" id="UP001153555">
    <property type="component" value="Unassembled WGS sequence"/>
</dbReference>
<dbReference type="AlphaFoldDB" id="A0A9N7R9U5"/>
<accession>A0A9N7R9U5</accession>
<dbReference type="SUPFAM" id="SSF101148">
    <property type="entry name" value="Plant invertase/pectin methylesterase inhibitor"/>
    <property type="match status" value="1"/>
</dbReference>
<dbReference type="Gene3D" id="1.20.140.40">
    <property type="entry name" value="Invertase/pectin methylesterase inhibitor family protein"/>
    <property type="match status" value="1"/>
</dbReference>
<proteinExistence type="predicted"/>
<comment type="caution">
    <text evidence="1">The sequence shown here is derived from an EMBL/GenBank/DDBJ whole genome shotgun (WGS) entry which is preliminary data.</text>
</comment>
<evidence type="ECO:0000313" key="2">
    <source>
        <dbReference type="Proteomes" id="UP001153555"/>
    </source>
</evidence>
<dbReference type="EMBL" id="CACSLK010017224">
    <property type="protein sequence ID" value="CAA0818529.1"/>
    <property type="molecule type" value="Genomic_DNA"/>
</dbReference>
<gene>
    <name evidence="1" type="ORF">SHERM_00299</name>
</gene>
<protein>
    <submittedName>
        <fullName evidence="1">Plant invertase/pectin methylesterase inhibitor superfamily protein</fullName>
    </submittedName>
</protein>
<keyword evidence="2" id="KW-1185">Reference proteome</keyword>
<sequence>MPQCKGPKNVHRVSKLSFNILDLANRASHDGGSRKAYEDCKSLFSKATKELESAAKEIKNNDYDRVDRFVFGAHMCNLKCYGNIEKGNDVEIPIGVKSEMMVFEELSEAGMRIIERF</sequence>